<evidence type="ECO:0000313" key="2">
    <source>
        <dbReference type="EMBL" id="MEQ2439436.1"/>
    </source>
</evidence>
<name>A0ABV1DYP8_9FIRM</name>
<dbReference type="InterPro" id="IPR021778">
    <property type="entry name" value="Se/S_carrier-like"/>
</dbReference>
<organism evidence="2 3">
    <name type="scientific">Solibaculum intestinale</name>
    <dbReference type="NCBI Taxonomy" id="3133165"/>
    <lineage>
        <taxon>Bacteria</taxon>
        <taxon>Bacillati</taxon>
        <taxon>Bacillota</taxon>
        <taxon>Clostridia</taxon>
        <taxon>Eubacteriales</taxon>
        <taxon>Oscillospiraceae</taxon>
        <taxon>Solibaculum</taxon>
    </lineage>
</organism>
<dbReference type="EMBL" id="JBBMFD010000001">
    <property type="protein sequence ID" value="MEQ2439436.1"/>
    <property type="molecule type" value="Genomic_DNA"/>
</dbReference>
<comment type="caution">
    <text evidence="2">The sequence shown here is derived from an EMBL/GenBank/DDBJ whole genome shotgun (WGS) entry which is preliminary data.</text>
</comment>
<proteinExistence type="predicted"/>
<reference evidence="2 3" key="1">
    <citation type="submission" date="2024-03" db="EMBL/GenBank/DDBJ databases">
        <title>Human intestinal bacterial collection.</title>
        <authorList>
            <person name="Pauvert C."/>
            <person name="Hitch T.C.A."/>
            <person name="Clavel T."/>
        </authorList>
    </citation>
    <scope>NUCLEOTIDE SEQUENCE [LARGE SCALE GENOMIC DNA]</scope>
    <source>
        <strain evidence="2 3">CLA-JM-H44</strain>
    </source>
</reference>
<feature type="domain" description="Putative Se/S carrier protein-like" evidence="1">
    <location>
        <begin position="6"/>
        <end position="71"/>
    </location>
</feature>
<protein>
    <submittedName>
        <fullName evidence="2">DUF3343 domain-containing protein</fullName>
    </submittedName>
</protein>
<gene>
    <name evidence="2" type="ORF">WMO26_01190</name>
</gene>
<dbReference type="Proteomes" id="UP001489509">
    <property type="component" value="Unassembled WGS sequence"/>
</dbReference>
<sequence length="75" mass="8131">MSSTRIMISSVTHAQMGRDILMEEGIRSSIERTPKTNDPYGCGYSLKVQGDTGRAVRLLKEAGIRVLGTYEAGGL</sequence>
<keyword evidence="3" id="KW-1185">Reference proteome</keyword>
<evidence type="ECO:0000259" key="1">
    <source>
        <dbReference type="Pfam" id="PF11823"/>
    </source>
</evidence>
<dbReference type="RefSeq" id="WP_349217697.1">
    <property type="nucleotide sequence ID" value="NZ_JBBMFD010000001.1"/>
</dbReference>
<evidence type="ECO:0000313" key="3">
    <source>
        <dbReference type="Proteomes" id="UP001489509"/>
    </source>
</evidence>
<accession>A0ABV1DYP8</accession>
<dbReference type="Pfam" id="PF11823">
    <property type="entry name" value="Se_S_carrier"/>
    <property type="match status" value="1"/>
</dbReference>